<sequence>MDVIEPMVVAYGNILIRLFGVNSLKEKRSIVRSLVSDLKKQFEISAIESGRQDSKDYLLIGIAFVTLSEADAEAKFDTIENYVEGRYTIEEFTYDYHHF</sequence>
<dbReference type="InterPro" id="IPR007546">
    <property type="entry name" value="DUF503"/>
</dbReference>
<dbReference type="InterPro" id="IPR036746">
    <property type="entry name" value="TT1725-like_sf"/>
</dbReference>
<proteinExistence type="predicted"/>
<organism evidence="1">
    <name type="scientific">Fervidobacterium pennivorans</name>
    <dbReference type="NCBI Taxonomy" id="93466"/>
    <lineage>
        <taxon>Bacteria</taxon>
        <taxon>Thermotogati</taxon>
        <taxon>Thermotogota</taxon>
        <taxon>Thermotogae</taxon>
        <taxon>Thermotogales</taxon>
        <taxon>Fervidobacteriaceae</taxon>
        <taxon>Fervidobacterium</taxon>
    </lineage>
</organism>
<dbReference type="AlphaFoldDB" id="A0A7V4CPB4"/>
<evidence type="ECO:0000313" key="1">
    <source>
        <dbReference type="EMBL" id="HGQ77989.1"/>
    </source>
</evidence>
<name>A0A7V4CPB4_FERPE</name>
<reference evidence="1" key="1">
    <citation type="journal article" date="2020" name="mSystems">
        <title>Genome- and Community-Level Interaction Insights into Carbon Utilization and Element Cycling Functions of Hydrothermarchaeota in Hydrothermal Sediment.</title>
        <authorList>
            <person name="Zhou Z."/>
            <person name="Liu Y."/>
            <person name="Xu W."/>
            <person name="Pan J."/>
            <person name="Luo Z.H."/>
            <person name="Li M."/>
        </authorList>
    </citation>
    <scope>NUCLEOTIDE SEQUENCE [LARGE SCALE GENOMIC DNA]</scope>
    <source>
        <strain evidence="1">SpSt-640</strain>
    </source>
</reference>
<dbReference type="Pfam" id="PF04456">
    <property type="entry name" value="DUF503"/>
    <property type="match status" value="1"/>
</dbReference>
<dbReference type="OrthoDB" id="9809023at2"/>
<dbReference type="EMBL" id="DTBH01000182">
    <property type="protein sequence ID" value="HGQ77989.1"/>
    <property type="molecule type" value="Genomic_DNA"/>
</dbReference>
<dbReference type="Gene3D" id="3.30.70.1120">
    <property type="entry name" value="TT1725-like"/>
    <property type="match status" value="1"/>
</dbReference>
<dbReference type="PANTHER" id="PTHR36441:SF1">
    <property type="entry name" value="DUF503 DOMAIN-CONTAINING PROTEIN"/>
    <property type="match status" value="1"/>
</dbReference>
<accession>A0A7V4CPB4</accession>
<dbReference type="PANTHER" id="PTHR36441">
    <property type="entry name" value="HYPOTHETICAL CYTOSOLIC PROTEIN"/>
    <property type="match status" value="1"/>
</dbReference>
<protein>
    <submittedName>
        <fullName evidence="1">DUF503 domain-containing protein</fullName>
    </submittedName>
</protein>
<gene>
    <name evidence="1" type="ORF">ENU12_08875</name>
</gene>
<dbReference type="SUPFAM" id="SSF103007">
    <property type="entry name" value="Hypothetical protein TT1725"/>
    <property type="match status" value="1"/>
</dbReference>
<comment type="caution">
    <text evidence="1">The sequence shown here is derived from an EMBL/GenBank/DDBJ whole genome shotgun (WGS) entry which is preliminary data.</text>
</comment>